<sequence length="281" mass="32113">MEAAGIMNHFPCLVVRGICDYSDSHKNKRWQGYAAKAADAYTKDLLLRIPPNRVQAEKKITETFSGSLFDIQKDIKTVVNVQTERMKQASLQSLSPTEFVSQQNDFMMKHQPGTGQWFLNSQEYRNWLGALTQTLFCQGIPGVGKTIITSIVIDDLQKRYNRDTTIGIAYVYCNFRQQENQNAATFLSSLLRQLVQNRSSTPAEIQDLYHQHQARGTRLSPDEILRVLHSLVASFSRTLILVDGLDELSPICRRKLTITNCRTSGRYKFEHFRNLPANARH</sequence>
<dbReference type="VEuPathDB" id="FungiDB:Z519_09292"/>
<feature type="domain" description="Nephrocystin 3-like N-terminal" evidence="2">
    <location>
        <begin position="113"/>
        <end position="250"/>
    </location>
</feature>
<evidence type="ECO:0000256" key="1">
    <source>
        <dbReference type="ARBA" id="ARBA00022737"/>
    </source>
</evidence>
<evidence type="ECO:0000259" key="2">
    <source>
        <dbReference type="Pfam" id="PF24883"/>
    </source>
</evidence>
<dbReference type="PANTHER" id="PTHR10039:SF15">
    <property type="entry name" value="NACHT DOMAIN-CONTAINING PROTEIN"/>
    <property type="match status" value="1"/>
</dbReference>
<dbReference type="GO" id="GO:0003824">
    <property type="term" value="F:catalytic activity"/>
    <property type="evidence" value="ECO:0007669"/>
    <property type="project" value="InterPro"/>
</dbReference>
<dbReference type="GeneID" id="27702220"/>
<proteinExistence type="predicted"/>
<dbReference type="InterPro" id="IPR027417">
    <property type="entry name" value="P-loop_NTPase"/>
</dbReference>
<reference evidence="3" key="1">
    <citation type="submission" date="2015-01" db="EMBL/GenBank/DDBJ databases">
        <title>The Genome Sequence of Cladophialophora bantiana CBS 173.52.</title>
        <authorList>
            <consortium name="The Broad Institute Genomics Platform"/>
            <person name="Cuomo C."/>
            <person name="de Hoog S."/>
            <person name="Gorbushina A."/>
            <person name="Stielow B."/>
            <person name="Teixiera M."/>
            <person name="Abouelleil A."/>
            <person name="Chapman S.B."/>
            <person name="Priest M."/>
            <person name="Young S.K."/>
            <person name="Wortman J."/>
            <person name="Nusbaum C."/>
            <person name="Birren B."/>
        </authorList>
    </citation>
    <scope>NUCLEOTIDE SEQUENCE [LARGE SCALE GENOMIC DNA]</scope>
    <source>
        <strain evidence="3">CBS 173.52</strain>
    </source>
</reference>
<dbReference type="EMBL" id="KN846994">
    <property type="protein sequence ID" value="KIW89863.1"/>
    <property type="molecule type" value="Genomic_DNA"/>
</dbReference>
<dbReference type="Gene3D" id="3.40.50.300">
    <property type="entry name" value="P-loop containing nucleotide triphosphate hydrolases"/>
    <property type="match status" value="1"/>
</dbReference>
<dbReference type="InterPro" id="IPR056884">
    <property type="entry name" value="NPHP3-like_N"/>
</dbReference>
<gene>
    <name evidence="3" type="ORF">Z519_09292</name>
</gene>
<keyword evidence="4" id="KW-1185">Reference proteome</keyword>
<dbReference type="InterPro" id="IPR035994">
    <property type="entry name" value="Nucleoside_phosphorylase_sf"/>
</dbReference>
<dbReference type="HOGENOM" id="CLU_990460_0_0_1"/>
<accession>A0A0D2H9B2</accession>
<dbReference type="RefSeq" id="XP_016616532.1">
    <property type="nucleotide sequence ID" value="XM_016767016.1"/>
</dbReference>
<dbReference type="GO" id="GO:0009116">
    <property type="term" value="P:nucleoside metabolic process"/>
    <property type="evidence" value="ECO:0007669"/>
    <property type="project" value="InterPro"/>
</dbReference>
<dbReference type="Pfam" id="PF24883">
    <property type="entry name" value="NPHP3_N"/>
    <property type="match status" value="1"/>
</dbReference>
<dbReference type="OrthoDB" id="5421817at2759"/>
<dbReference type="PANTHER" id="PTHR10039">
    <property type="entry name" value="AMELOGENIN"/>
    <property type="match status" value="1"/>
</dbReference>
<dbReference type="Proteomes" id="UP000053789">
    <property type="component" value="Unassembled WGS sequence"/>
</dbReference>
<keyword evidence="1" id="KW-0677">Repeat</keyword>
<evidence type="ECO:0000313" key="3">
    <source>
        <dbReference type="EMBL" id="KIW89863.1"/>
    </source>
</evidence>
<evidence type="ECO:0000313" key="4">
    <source>
        <dbReference type="Proteomes" id="UP000053789"/>
    </source>
</evidence>
<dbReference type="SUPFAM" id="SSF52540">
    <property type="entry name" value="P-loop containing nucleoside triphosphate hydrolases"/>
    <property type="match status" value="1"/>
</dbReference>
<name>A0A0D2H9B2_CLAB1</name>
<dbReference type="AlphaFoldDB" id="A0A0D2H9B2"/>
<organism evidence="3 4">
    <name type="scientific">Cladophialophora bantiana (strain ATCC 10958 / CBS 173.52 / CDC B-1940 / NIH 8579)</name>
    <name type="common">Xylohypha bantiana</name>
    <dbReference type="NCBI Taxonomy" id="1442370"/>
    <lineage>
        <taxon>Eukaryota</taxon>
        <taxon>Fungi</taxon>
        <taxon>Dikarya</taxon>
        <taxon>Ascomycota</taxon>
        <taxon>Pezizomycotina</taxon>
        <taxon>Eurotiomycetes</taxon>
        <taxon>Chaetothyriomycetidae</taxon>
        <taxon>Chaetothyriales</taxon>
        <taxon>Herpotrichiellaceae</taxon>
        <taxon>Cladophialophora</taxon>
    </lineage>
</organism>
<dbReference type="Gene3D" id="3.40.50.1580">
    <property type="entry name" value="Nucleoside phosphorylase domain"/>
    <property type="match status" value="1"/>
</dbReference>
<dbReference type="SUPFAM" id="SSF53167">
    <property type="entry name" value="Purine and uridine phosphorylases"/>
    <property type="match status" value="1"/>
</dbReference>
<protein>
    <recommendedName>
        <fullName evidence="2">Nephrocystin 3-like N-terminal domain-containing protein</fullName>
    </recommendedName>
</protein>